<dbReference type="Proteomes" id="UP000194236">
    <property type="component" value="Unassembled WGS sequence"/>
</dbReference>
<dbReference type="InterPro" id="IPR009991">
    <property type="entry name" value="DCTN3"/>
</dbReference>
<dbReference type="OrthoDB" id="16729at2759"/>
<sequence>METLIRTFGSHSSVLKFEQILAFEDEIRSDFERIDQLERLKPALDQTHFSRMAELEPKLIQLKLQLLAANQQSKQLDYETKELIEKFNTWYGNLMEKFQQIHEDLCELERQNDSNKYE</sequence>
<dbReference type="GO" id="GO:0061640">
    <property type="term" value="P:cytoskeleton-dependent cytokinesis"/>
    <property type="evidence" value="ECO:0007669"/>
    <property type="project" value="InterPro"/>
</dbReference>
<dbReference type="GO" id="GO:0005869">
    <property type="term" value="C:dynactin complex"/>
    <property type="evidence" value="ECO:0007669"/>
    <property type="project" value="InterPro"/>
</dbReference>
<protein>
    <submittedName>
        <fullName evidence="1">Uncharacterized protein</fullName>
    </submittedName>
</protein>
<name>A0A1Y3ASH0_EURMA</name>
<dbReference type="PANTHER" id="PTHR28360">
    <property type="entry name" value="DYNACTIN SUBUNIT 3"/>
    <property type="match status" value="1"/>
</dbReference>
<organism evidence="1 2">
    <name type="scientific">Euroglyphus maynei</name>
    <name type="common">Mayne's house dust mite</name>
    <dbReference type="NCBI Taxonomy" id="6958"/>
    <lineage>
        <taxon>Eukaryota</taxon>
        <taxon>Metazoa</taxon>
        <taxon>Ecdysozoa</taxon>
        <taxon>Arthropoda</taxon>
        <taxon>Chelicerata</taxon>
        <taxon>Arachnida</taxon>
        <taxon>Acari</taxon>
        <taxon>Acariformes</taxon>
        <taxon>Sarcoptiformes</taxon>
        <taxon>Astigmata</taxon>
        <taxon>Psoroptidia</taxon>
        <taxon>Analgoidea</taxon>
        <taxon>Pyroglyphidae</taxon>
        <taxon>Pyroglyphinae</taxon>
        <taxon>Euroglyphus</taxon>
    </lineage>
</organism>
<dbReference type="AlphaFoldDB" id="A0A1Y3ASH0"/>
<dbReference type="Pfam" id="PF07426">
    <property type="entry name" value="Dynactin_p22"/>
    <property type="match status" value="1"/>
</dbReference>
<proteinExistence type="predicted"/>
<dbReference type="PANTHER" id="PTHR28360:SF1">
    <property type="entry name" value="DYNACTIN SUBUNIT 3"/>
    <property type="match status" value="1"/>
</dbReference>
<evidence type="ECO:0000313" key="1">
    <source>
        <dbReference type="EMBL" id="OTF71422.1"/>
    </source>
</evidence>
<comment type="caution">
    <text evidence="1">The sequence shown here is derived from an EMBL/GenBank/DDBJ whole genome shotgun (WGS) entry which is preliminary data.</text>
</comment>
<reference evidence="1 2" key="1">
    <citation type="submission" date="2017-03" db="EMBL/GenBank/DDBJ databases">
        <title>Genome Survey of Euroglyphus maynei.</title>
        <authorList>
            <person name="Arlian L.G."/>
            <person name="Morgan M.S."/>
            <person name="Rider S.D."/>
        </authorList>
    </citation>
    <scope>NUCLEOTIDE SEQUENCE [LARGE SCALE GENOMIC DNA]</scope>
    <source>
        <strain evidence="1">Arlian Lab</strain>
        <tissue evidence="1">Whole body</tissue>
    </source>
</reference>
<accession>A0A1Y3ASH0</accession>
<dbReference type="EMBL" id="MUJZ01061188">
    <property type="protein sequence ID" value="OTF71422.1"/>
    <property type="molecule type" value="Genomic_DNA"/>
</dbReference>
<evidence type="ECO:0000313" key="2">
    <source>
        <dbReference type="Proteomes" id="UP000194236"/>
    </source>
</evidence>
<keyword evidence="2" id="KW-1185">Reference proteome</keyword>
<gene>
    <name evidence="1" type="ORF">BLA29_008511</name>
</gene>